<dbReference type="InterPro" id="IPR051010">
    <property type="entry name" value="BCAA_transport"/>
</dbReference>
<keyword evidence="5" id="KW-1185">Reference proteome</keyword>
<organism evidence="4 5">
    <name type="scientific">Pelosinus propionicus DSM 13327</name>
    <dbReference type="NCBI Taxonomy" id="1123291"/>
    <lineage>
        <taxon>Bacteria</taxon>
        <taxon>Bacillati</taxon>
        <taxon>Bacillota</taxon>
        <taxon>Negativicutes</taxon>
        <taxon>Selenomonadales</taxon>
        <taxon>Sporomusaceae</taxon>
        <taxon>Pelosinus</taxon>
    </lineage>
</organism>
<dbReference type="STRING" id="1123291.SAMN04490355_102026"/>
<comment type="similarity">
    <text evidence="1">Belongs to the leucine-binding protein family.</text>
</comment>
<dbReference type="SUPFAM" id="SSF53822">
    <property type="entry name" value="Periplasmic binding protein-like I"/>
    <property type="match status" value="1"/>
</dbReference>
<dbReference type="AlphaFoldDB" id="A0A1I4KXE7"/>
<evidence type="ECO:0000313" key="4">
    <source>
        <dbReference type="EMBL" id="SFL83199.1"/>
    </source>
</evidence>
<dbReference type="Pfam" id="PF13458">
    <property type="entry name" value="Peripla_BP_6"/>
    <property type="match status" value="1"/>
</dbReference>
<dbReference type="PANTHER" id="PTHR30483">
    <property type="entry name" value="LEUCINE-SPECIFIC-BINDING PROTEIN"/>
    <property type="match status" value="1"/>
</dbReference>
<keyword evidence="2" id="KW-0732">Signal</keyword>
<accession>A0A1I4KXE7</accession>
<feature type="domain" description="Leucine-binding protein" evidence="3">
    <location>
        <begin position="36"/>
        <end position="380"/>
    </location>
</feature>
<dbReference type="EMBL" id="FOTS01000020">
    <property type="protein sequence ID" value="SFL83199.1"/>
    <property type="molecule type" value="Genomic_DNA"/>
</dbReference>
<dbReference type="Gene3D" id="3.40.50.2300">
    <property type="match status" value="2"/>
</dbReference>
<proteinExistence type="inferred from homology"/>
<dbReference type="PROSITE" id="PS51257">
    <property type="entry name" value="PROKAR_LIPOPROTEIN"/>
    <property type="match status" value="1"/>
</dbReference>
<dbReference type="PANTHER" id="PTHR30483:SF6">
    <property type="entry name" value="PERIPLASMIC BINDING PROTEIN OF ABC TRANSPORTER FOR NATURAL AMINO ACIDS"/>
    <property type="match status" value="1"/>
</dbReference>
<dbReference type="CDD" id="cd06347">
    <property type="entry name" value="PBP1_ABC_LivK_ligand_binding-like"/>
    <property type="match status" value="1"/>
</dbReference>
<dbReference type="OrthoDB" id="9783240at2"/>
<dbReference type="InterPro" id="IPR028081">
    <property type="entry name" value="Leu-bd"/>
</dbReference>
<gene>
    <name evidence="4" type="ORF">SAMN04490355_102026</name>
</gene>
<evidence type="ECO:0000313" key="5">
    <source>
        <dbReference type="Proteomes" id="UP000199520"/>
    </source>
</evidence>
<name>A0A1I4KXE7_9FIRM</name>
<evidence type="ECO:0000259" key="3">
    <source>
        <dbReference type="Pfam" id="PF13458"/>
    </source>
</evidence>
<evidence type="ECO:0000256" key="1">
    <source>
        <dbReference type="ARBA" id="ARBA00010062"/>
    </source>
</evidence>
<dbReference type="InterPro" id="IPR028082">
    <property type="entry name" value="Peripla_BP_I"/>
</dbReference>
<sequence length="390" mass="41951">MSKKGFSLIGLFVTVAMFGLMLAGCSSTPAVSDSKEIKIGGNFELTGGVANFGKMTTNGIQLAFKEANASGGVLGKQIKLILADNKSEPSEATNAITKLITQDKVPLVMGPVASSNVLATLQVSQDNKIPVITATGTNSKITVDNGKVRPYAFRSCFIDPFQGTVMANFASKSLKAKTAVIYIDNSSDYSKGLAESFETQFVKNGGVIVGKEAFLQKDQDFKSTLTKIKVMNADTIFIPAYYEEVGKIAKQARELGITIPLIGTDGWDDPKVVEVAGAEAMNNTFFSNHYSSQDTDPRIVKFVEAYKKEYGQEPNALAALGYDAGLMVIDAIKRANSTEPDKIRDALEKTKDLQVVTGVITLDANHDPVKSGVVIEMKDGKQTFKEKINP</sequence>
<protein>
    <submittedName>
        <fullName evidence="4">Amino acid/amide ABC transporter substrate-binding protein, HAAT family</fullName>
    </submittedName>
</protein>
<dbReference type="RefSeq" id="WP_090937451.1">
    <property type="nucleotide sequence ID" value="NZ_FOTS01000020.1"/>
</dbReference>
<reference evidence="5" key="1">
    <citation type="submission" date="2016-10" db="EMBL/GenBank/DDBJ databases">
        <authorList>
            <person name="Varghese N."/>
            <person name="Submissions S."/>
        </authorList>
    </citation>
    <scope>NUCLEOTIDE SEQUENCE [LARGE SCALE GENOMIC DNA]</scope>
    <source>
        <strain evidence="5">DSM 13327</strain>
    </source>
</reference>
<dbReference type="Proteomes" id="UP000199520">
    <property type="component" value="Unassembled WGS sequence"/>
</dbReference>
<evidence type="ECO:0000256" key="2">
    <source>
        <dbReference type="ARBA" id="ARBA00022729"/>
    </source>
</evidence>